<dbReference type="EMBL" id="CAQQ02027654">
    <property type="status" value="NOT_ANNOTATED_CDS"/>
    <property type="molecule type" value="Genomic_DNA"/>
</dbReference>
<keyword evidence="2" id="KW-0456">Lyase</keyword>
<dbReference type="PANTHER" id="PTHR12935">
    <property type="entry name" value="GAMMA-GLUTAMYLCYCLOTRANSFERASE"/>
    <property type="match status" value="1"/>
</dbReference>
<proteinExistence type="predicted"/>
<sequence length="99" mass="11262">MPPGVTNHNTFYYFSFASNMLAEKMQRLDPKAKRVGFGKLPNYQLCMSSENSRWKGPAATIVPKDSSFVYGAIWEVDYERMADLDGKYSIENIPSKTLI</sequence>
<dbReference type="PANTHER" id="PTHR12935:SF0">
    <property type="entry name" value="GAMMA-GLUTAMYLCYCLOTRANSFERASE"/>
    <property type="match status" value="1"/>
</dbReference>
<name>T1GJT9_MEGSC</name>
<dbReference type="HOGENOM" id="CLU_2323056_0_0_1"/>
<dbReference type="Gene3D" id="3.10.490.10">
    <property type="entry name" value="Gamma-glutamyl cyclotransferase-like"/>
    <property type="match status" value="1"/>
</dbReference>
<accession>T1GJT9</accession>
<evidence type="ECO:0000313" key="4">
    <source>
        <dbReference type="Proteomes" id="UP000015102"/>
    </source>
</evidence>
<dbReference type="EC" id="4.3.2.9" evidence="1"/>
<dbReference type="SUPFAM" id="SSF110857">
    <property type="entry name" value="Gamma-glutamyl cyclotransferase-like"/>
    <property type="match status" value="1"/>
</dbReference>
<reference evidence="4" key="1">
    <citation type="submission" date="2013-02" db="EMBL/GenBank/DDBJ databases">
        <authorList>
            <person name="Hughes D."/>
        </authorList>
    </citation>
    <scope>NUCLEOTIDE SEQUENCE</scope>
    <source>
        <strain>Durham</strain>
        <strain evidence="4">NC isolate 2 -- Noor lab</strain>
    </source>
</reference>
<protein>
    <recommendedName>
        <fullName evidence="1">gamma-glutamylcyclotransferase</fullName>
        <ecNumber evidence="1">4.3.2.9</ecNumber>
    </recommendedName>
</protein>
<dbReference type="CDD" id="cd06661">
    <property type="entry name" value="GGCT_like"/>
    <property type="match status" value="1"/>
</dbReference>
<dbReference type="InterPro" id="IPR013024">
    <property type="entry name" value="GGCT-like"/>
</dbReference>
<organism evidence="3 4">
    <name type="scientific">Megaselia scalaris</name>
    <name type="common">Humpbacked fly</name>
    <name type="synonym">Phora scalaris</name>
    <dbReference type="NCBI Taxonomy" id="36166"/>
    <lineage>
        <taxon>Eukaryota</taxon>
        <taxon>Metazoa</taxon>
        <taxon>Ecdysozoa</taxon>
        <taxon>Arthropoda</taxon>
        <taxon>Hexapoda</taxon>
        <taxon>Insecta</taxon>
        <taxon>Pterygota</taxon>
        <taxon>Neoptera</taxon>
        <taxon>Endopterygota</taxon>
        <taxon>Diptera</taxon>
        <taxon>Brachycera</taxon>
        <taxon>Muscomorpha</taxon>
        <taxon>Platypezoidea</taxon>
        <taxon>Phoridae</taxon>
        <taxon>Megaseliini</taxon>
        <taxon>Megaselia</taxon>
    </lineage>
</organism>
<evidence type="ECO:0000256" key="1">
    <source>
        <dbReference type="ARBA" id="ARBA00012346"/>
    </source>
</evidence>
<evidence type="ECO:0000313" key="3">
    <source>
        <dbReference type="EnsemblMetazoa" id="MESCA003743-PA"/>
    </source>
</evidence>
<reference evidence="3" key="2">
    <citation type="submission" date="2015-06" db="UniProtKB">
        <authorList>
            <consortium name="EnsemblMetazoa"/>
        </authorList>
    </citation>
    <scope>IDENTIFICATION</scope>
</reference>
<dbReference type="GO" id="GO:0003839">
    <property type="term" value="F:gamma-glutamylcyclotransferase activity"/>
    <property type="evidence" value="ECO:0007669"/>
    <property type="project" value="UniProtKB-EC"/>
</dbReference>
<keyword evidence="4" id="KW-1185">Reference proteome</keyword>
<dbReference type="InterPro" id="IPR017939">
    <property type="entry name" value="G-Glutamylcylcotransferase"/>
</dbReference>
<evidence type="ECO:0000256" key="2">
    <source>
        <dbReference type="ARBA" id="ARBA00023239"/>
    </source>
</evidence>
<dbReference type="STRING" id="36166.T1GJT9"/>
<dbReference type="Proteomes" id="UP000015102">
    <property type="component" value="Unassembled WGS sequence"/>
</dbReference>
<dbReference type="AlphaFoldDB" id="T1GJT9"/>
<dbReference type="EnsemblMetazoa" id="MESCA003743-RA">
    <property type="protein sequence ID" value="MESCA003743-PA"/>
    <property type="gene ID" value="MESCA003743"/>
</dbReference>
<dbReference type="InterPro" id="IPR036568">
    <property type="entry name" value="GGCT-like_sf"/>
</dbReference>